<comment type="caution">
    <text evidence="1">The sequence shown here is derived from an EMBL/GenBank/DDBJ whole genome shotgun (WGS) entry which is preliminary data.</text>
</comment>
<name>A0ABN0H826_9LEPT</name>
<organism evidence="1 2">
    <name type="scientific">Leptospira licerasiae str. MMD4847</name>
    <dbReference type="NCBI Taxonomy" id="1049971"/>
    <lineage>
        <taxon>Bacteria</taxon>
        <taxon>Pseudomonadati</taxon>
        <taxon>Spirochaetota</taxon>
        <taxon>Spirochaetia</taxon>
        <taxon>Leptospirales</taxon>
        <taxon>Leptospiraceae</taxon>
        <taxon>Leptospira</taxon>
    </lineage>
</organism>
<sequence>MISFRDVQMVAMSTPDQQNQQITEFGKFASFRPTYLQIKSKDSYPNDERPYFSPEMERLLLIAGENTNSEGLNSGKLPVYPATTELDYKFVEEITELISKGLLLVVPRIYAKKNTGELEILLHVLGAKSSKKGNPDTVRDTFFQIARKSAGTIRNFEITSQKDREIVLNEVLYSLADGNTPHFKYAYTDKAKELLGKIYHKNLMHKDLLDDYYKLIHSFIQEEEILTRTSTCGYIHVPDQDADILFNQVSELYEKKVIPKLVTENPKLAEQLISIRETILSDESGLLNNDPLLIRKSIYSEEFAKLTQLSGKKGAYSDFFRLSRVITQKSLESDMFLKGAREKSVENGLKKVVLNGKGAISRYMSLSIGRDLPFDSEVIKSVQHDSSLLSCIYYGPEGPELFICPWDKILIKNMLHELSEKFAFHNMTSLSFLLMLFRNKDKLLPLLSDESAAEDFRNVGYSCLAHTFPWYRRLVFFLGFKGNMLTDVFRELGDIQYHQMGEKLKFEEKINAIRQKLKEELIVEVREQMAGILEGKSPKSP</sequence>
<evidence type="ECO:0000313" key="2">
    <source>
        <dbReference type="Proteomes" id="UP000018720"/>
    </source>
</evidence>
<keyword evidence="2" id="KW-1185">Reference proteome</keyword>
<reference evidence="1 2" key="1">
    <citation type="submission" date="2012-08" db="EMBL/GenBank/DDBJ databases">
        <authorList>
            <person name="Harkins D.M."/>
            <person name="Durkin A.S."/>
            <person name="Selengut J.D."/>
            <person name="Sanka R."/>
            <person name="DePew J."/>
            <person name="Purushe J."/>
            <person name="Matthias M.A."/>
            <person name="Vinetz J.M."/>
            <person name="Sutton G.G."/>
            <person name="Nelson W.C."/>
            <person name="Fouts D.E."/>
        </authorList>
    </citation>
    <scope>NUCLEOTIDE SEQUENCE [LARGE SCALE GENOMIC DNA]</scope>
    <source>
        <strain evidence="1 2">MMD4847</strain>
    </source>
</reference>
<evidence type="ECO:0000313" key="1">
    <source>
        <dbReference type="EMBL" id="EJZ41650.1"/>
    </source>
</evidence>
<dbReference type="EMBL" id="AHOM02000009">
    <property type="protein sequence ID" value="EJZ41650.1"/>
    <property type="molecule type" value="Genomic_DNA"/>
</dbReference>
<proteinExistence type="predicted"/>
<evidence type="ECO:0008006" key="3">
    <source>
        <dbReference type="Google" id="ProtNLM"/>
    </source>
</evidence>
<accession>A0ABN0H826</accession>
<gene>
    <name evidence="1" type="ORF">LEP1GSC178_3811</name>
</gene>
<dbReference type="Proteomes" id="UP000018720">
    <property type="component" value="Unassembled WGS sequence"/>
</dbReference>
<protein>
    <recommendedName>
        <fullName evidence="3">Exonuclease</fullName>
    </recommendedName>
</protein>